<reference evidence="6" key="1">
    <citation type="submission" date="2008-06" db="EMBL/GenBank/DDBJ databases">
        <authorList>
            <person name="Lorenzi H."/>
            <person name="Inman J."/>
            <person name="Miller J."/>
            <person name="Schobel S."/>
            <person name="Amedeo P."/>
            <person name="Caler E.V."/>
            <person name="da Silva J."/>
        </authorList>
    </citation>
    <scope>NUCLEOTIDE SEQUENCE [LARGE SCALE GENOMIC DNA]</scope>
    <source>
        <strain evidence="6">RN66</strain>
    </source>
</reference>
<dbReference type="PANTHER" id="PTHR21737">
    <property type="entry name" value="POLYGLUTAMINE BINDING PROTEIN 1/MARVEL MEMBRANE-ASSOCIATING DOMAIN CONTAINING 3"/>
    <property type="match status" value="1"/>
</dbReference>
<feature type="domain" description="Splicing factor cactin central" evidence="5">
    <location>
        <begin position="112"/>
        <end position="309"/>
    </location>
</feature>
<dbReference type="GeneID" id="6994543"/>
<evidence type="ECO:0000313" key="7">
    <source>
        <dbReference type="Proteomes" id="UP000001460"/>
    </source>
</evidence>
<dbReference type="STRING" id="441375.B6A9Q5"/>
<dbReference type="OrthoDB" id="265955at2759"/>
<proteinExistence type="inferred from homology"/>
<dbReference type="GO" id="GO:0045292">
    <property type="term" value="P:mRNA cis splicing, via spliceosome"/>
    <property type="evidence" value="ECO:0007669"/>
    <property type="project" value="TreeGrafter"/>
</dbReference>
<organism evidence="6 7">
    <name type="scientific">Cryptosporidium muris (strain RN66)</name>
    <dbReference type="NCBI Taxonomy" id="441375"/>
    <lineage>
        <taxon>Eukaryota</taxon>
        <taxon>Sar</taxon>
        <taxon>Alveolata</taxon>
        <taxon>Apicomplexa</taxon>
        <taxon>Conoidasida</taxon>
        <taxon>Coccidia</taxon>
        <taxon>Eucoccidiorida</taxon>
        <taxon>Eimeriorina</taxon>
        <taxon>Cryptosporidiidae</taxon>
        <taxon>Cryptosporidium</taxon>
    </lineage>
</organism>
<dbReference type="Proteomes" id="UP000001460">
    <property type="component" value="Unassembled WGS sequence"/>
</dbReference>
<dbReference type="GO" id="GO:0005737">
    <property type="term" value="C:cytoplasm"/>
    <property type="evidence" value="ECO:0007669"/>
    <property type="project" value="TreeGrafter"/>
</dbReference>
<dbReference type="RefSeq" id="XP_002139295.1">
    <property type="nucleotide sequence ID" value="XM_002139259.1"/>
</dbReference>
<feature type="domain" description="Splicing factor Cactin C-terminal" evidence="4">
    <location>
        <begin position="407"/>
        <end position="560"/>
    </location>
</feature>
<evidence type="ECO:0000259" key="5">
    <source>
        <dbReference type="Pfam" id="PF10312"/>
    </source>
</evidence>
<dbReference type="AlphaFoldDB" id="B6A9Q5"/>
<dbReference type="OMA" id="HIDFWND"/>
<gene>
    <name evidence="6" type="ORF">CMU_040150</name>
</gene>
<dbReference type="VEuPathDB" id="CryptoDB:CMU_040150"/>
<dbReference type="eggNOG" id="KOG2370">
    <property type="taxonomic scope" value="Eukaryota"/>
</dbReference>
<accession>B6A9Q5</accession>
<name>B6A9Q5_CRYMR</name>
<keyword evidence="3" id="KW-0175">Coiled coil</keyword>
<evidence type="ECO:0000256" key="1">
    <source>
        <dbReference type="ARBA" id="ARBA00006895"/>
    </source>
</evidence>
<sequence length="560" mass="66733">MEEEDSETKYTKLRRLNECRSDRLCILQELGYTDDNNPFGDSSLSVPFIWKKKLEAETLNSEKHQVENKGNTYPWSKYGVCPIEIDEVLAIHRRREKFEVNEPPRKNHLTKDEETRYLNWLEDEEKLQSYQIKSLSVIKLKERRESVLDQFFWKILLFSFFNNNNKHFNTSNYISPLSHSLDSLILIGLGTPLSYLLWLRHCKLSSQLEHILRHKDKHILDEIIREVDSHISFKDDNSSIELAPEWTVVLYGLKYILKKTEIDSNILENDDDEIKKVIREKDLDELHLMKKDIENKLQDDQEYWSKVIVIISIQITYNTIEIIESMYQRNASKWLDNLASKYKIELSQSNDNIESLKSEINHSEIEEGTKRAIYCNNEDEQLVQLPMVEFPIPSRSGNLSNHQRNDNELLVPQVYSKINARYVWNRYNRNYYNEDSLPPKTIHGYTFKVKFPELLKGRNKHIVPRWYITTKRKYIEINNIEISEKQNIDTLEDDNMLIFENTSCNFVLLVITCDRNIYKDIAFSIIDKEWDKNTKSGFKNKFENGTLYLNFNFKSMRYRR</sequence>
<dbReference type="GO" id="GO:0005681">
    <property type="term" value="C:spliceosomal complex"/>
    <property type="evidence" value="ECO:0007669"/>
    <property type="project" value="TreeGrafter"/>
</dbReference>
<dbReference type="PANTHER" id="PTHR21737:SF4">
    <property type="entry name" value="SPLICING FACTOR CACTIN"/>
    <property type="match status" value="1"/>
</dbReference>
<dbReference type="Pfam" id="PF10312">
    <property type="entry name" value="Cactin_mid"/>
    <property type="match status" value="1"/>
</dbReference>
<dbReference type="EMBL" id="DS989726">
    <property type="protein sequence ID" value="EEA04946.1"/>
    <property type="molecule type" value="Genomic_DNA"/>
</dbReference>
<feature type="coiled-coil region" evidence="3">
    <location>
        <begin position="339"/>
        <end position="366"/>
    </location>
</feature>
<dbReference type="Pfam" id="PF09732">
    <property type="entry name" value="CactinC_cactus"/>
    <property type="match status" value="1"/>
</dbReference>
<dbReference type="SMART" id="SM01050">
    <property type="entry name" value="CactinC_cactus"/>
    <property type="match status" value="1"/>
</dbReference>
<keyword evidence="7" id="KW-1185">Reference proteome</keyword>
<evidence type="ECO:0000256" key="3">
    <source>
        <dbReference type="SAM" id="Coils"/>
    </source>
</evidence>
<dbReference type="InterPro" id="IPR019134">
    <property type="entry name" value="Cactin_C"/>
</dbReference>
<evidence type="ECO:0000256" key="2">
    <source>
        <dbReference type="ARBA" id="ARBA00034534"/>
    </source>
</evidence>
<comment type="similarity">
    <text evidence="1">Belongs to the CACTIN family.</text>
</comment>
<dbReference type="InterPro" id="IPR018816">
    <property type="entry name" value="Cactin_central"/>
</dbReference>
<protein>
    <recommendedName>
        <fullName evidence="2">Splicing factor Cactin</fullName>
    </recommendedName>
</protein>
<evidence type="ECO:0000259" key="4">
    <source>
        <dbReference type="Pfam" id="PF09732"/>
    </source>
</evidence>
<evidence type="ECO:0000313" key="6">
    <source>
        <dbReference type="EMBL" id="EEA04946.1"/>
    </source>
</evidence>